<comment type="caution">
    <text evidence="1">The sequence shown here is derived from an EMBL/GenBank/DDBJ whole genome shotgun (WGS) entry which is preliminary data.</text>
</comment>
<reference evidence="1" key="1">
    <citation type="journal article" date="2015" name="Nature">
        <title>Complex archaea that bridge the gap between prokaryotes and eukaryotes.</title>
        <authorList>
            <person name="Spang A."/>
            <person name="Saw J.H."/>
            <person name="Jorgensen S.L."/>
            <person name="Zaremba-Niedzwiedzka K."/>
            <person name="Martijn J."/>
            <person name="Lind A.E."/>
            <person name="van Eijk R."/>
            <person name="Schleper C."/>
            <person name="Guy L."/>
            <person name="Ettema T.J."/>
        </authorList>
    </citation>
    <scope>NUCLEOTIDE SEQUENCE</scope>
</reference>
<evidence type="ECO:0000313" key="1">
    <source>
        <dbReference type="EMBL" id="KKL66296.1"/>
    </source>
</evidence>
<dbReference type="AlphaFoldDB" id="A0A0F9EJ44"/>
<proteinExistence type="predicted"/>
<protein>
    <submittedName>
        <fullName evidence="1">Uncharacterized protein</fullName>
    </submittedName>
</protein>
<name>A0A0F9EJ44_9ZZZZ</name>
<sequence>HYFSFSLYKFLKGDKFCFDQISLSQLILIESYKNRYLKLSNNFSFSDLIKIPSLLKWEDYQRISVSLWYKYKH</sequence>
<feature type="non-terminal residue" evidence="1">
    <location>
        <position position="1"/>
    </location>
</feature>
<organism evidence="1">
    <name type="scientific">marine sediment metagenome</name>
    <dbReference type="NCBI Taxonomy" id="412755"/>
    <lineage>
        <taxon>unclassified sequences</taxon>
        <taxon>metagenomes</taxon>
        <taxon>ecological metagenomes</taxon>
    </lineage>
</organism>
<dbReference type="EMBL" id="LAZR01027253">
    <property type="protein sequence ID" value="KKL66296.1"/>
    <property type="molecule type" value="Genomic_DNA"/>
</dbReference>
<accession>A0A0F9EJ44</accession>
<gene>
    <name evidence="1" type="ORF">LCGC14_2146380</name>
</gene>